<name>A0ABV9JLN2_9GAMM</name>
<dbReference type="SMART" id="SM00862">
    <property type="entry name" value="Trans_reg_C"/>
    <property type="match status" value="1"/>
</dbReference>
<dbReference type="PROSITE" id="PS51755">
    <property type="entry name" value="OMPR_PHOB"/>
    <property type="match status" value="1"/>
</dbReference>
<sequence>MNRPLAQLKVGDWWYLPHLDKLVKLDEQAKVQQKLELDNLCQSVLNYFLLHPGRLISKEELLKEVWHLSSVTDGRIARVISILRDVLSDDVKAPTYIETINKRGYRFIAAVEVVEIAAPAAAEPEPVNKPKPWFWVAALLLVLLAGVAGWLYWQQPEEEPENKVLFGHWAPVSSMDGFEYYPSLSKDGRYLVYSFAKAGQLKNTLMLQDLTTQQKYILVDNGRDNYGASFSPDGQRIAYQSLIFRQDCEIRLLTLNNSNPREILHDEKLTDCGKNSVSARISWAPDGNSLLYSSSVSEEARMALSSYDFQTKNVRQLLLPSPLGFGDFVARYSHQGDKIAFLRDIAGEAVQLWLMDLRNQETAKVLQLENAYPGDLVWSKDDKIIFFPSFANSIEKVNLSTPVQETAVVTDNRVYELLLTPDNNFIGSIGRFGAYHVKKYNNKVLNPDNTNEFVFKSSRDETSVDINPDAAKPIALVSKRTGLAQIWLLSEDGEQKMISNFDKQVTISELKFSHSGRYLLALVDQNLWLFTENGGRRVLADSNAPTKNISAAPFSDSFFYATNKLGRWQVMKYDPSEDSADIVSAGDDLYEYSQNGSYLLTRDAETRKYSLFHLTKKVDLPAQILDRMVFDPQIKVTERGIYFSGVDDKNSNNVLFFSFEDQKIEATGEGSELYTSRFSLSPDERFIYLVVGDTRDIDIAQLNITQ</sequence>
<feature type="domain" description="OmpR/PhoB-type" evidence="5">
    <location>
        <begin position="5"/>
        <end position="109"/>
    </location>
</feature>
<evidence type="ECO:0000256" key="3">
    <source>
        <dbReference type="PROSITE-ProRule" id="PRU01091"/>
    </source>
</evidence>
<dbReference type="Proteomes" id="UP001595962">
    <property type="component" value="Unassembled WGS sequence"/>
</dbReference>
<dbReference type="InterPro" id="IPR011659">
    <property type="entry name" value="WD40"/>
</dbReference>
<feature type="DNA-binding region" description="OmpR/PhoB-type" evidence="3">
    <location>
        <begin position="5"/>
        <end position="109"/>
    </location>
</feature>
<comment type="caution">
    <text evidence="6">The sequence shown here is derived from an EMBL/GenBank/DDBJ whole genome shotgun (WGS) entry which is preliminary data.</text>
</comment>
<dbReference type="SUPFAM" id="SSF82171">
    <property type="entry name" value="DPP6 N-terminal domain-like"/>
    <property type="match status" value="1"/>
</dbReference>
<dbReference type="InterPro" id="IPR001867">
    <property type="entry name" value="OmpR/PhoB-type_DNA-bd"/>
</dbReference>
<dbReference type="RefSeq" id="WP_377333554.1">
    <property type="nucleotide sequence ID" value="NZ_JBHSGB010000009.1"/>
</dbReference>
<dbReference type="PANTHER" id="PTHR36842">
    <property type="entry name" value="PROTEIN TOLB HOMOLOG"/>
    <property type="match status" value="1"/>
</dbReference>
<evidence type="ECO:0000259" key="5">
    <source>
        <dbReference type="PROSITE" id="PS51755"/>
    </source>
</evidence>
<evidence type="ECO:0000256" key="4">
    <source>
        <dbReference type="SAM" id="Phobius"/>
    </source>
</evidence>
<evidence type="ECO:0000256" key="1">
    <source>
        <dbReference type="ARBA" id="ARBA00009820"/>
    </source>
</evidence>
<keyword evidence="2 3" id="KW-0238">DNA-binding</keyword>
<reference evidence="7" key="1">
    <citation type="journal article" date="2019" name="Int. J. Syst. Evol. Microbiol.">
        <title>The Global Catalogue of Microorganisms (GCM) 10K type strain sequencing project: providing services to taxonomists for standard genome sequencing and annotation.</title>
        <authorList>
            <consortium name="The Broad Institute Genomics Platform"/>
            <consortium name="The Broad Institute Genome Sequencing Center for Infectious Disease"/>
            <person name="Wu L."/>
            <person name="Ma J."/>
        </authorList>
    </citation>
    <scope>NUCLEOTIDE SEQUENCE [LARGE SCALE GENOMIC DNA]</scope>
    <source>
        <strain evidence="7">DT28</strain>
    </source>
</reference>
<dbReference type="InterPro" id="IPR016032">
    <property type="entry name" value="Sig_transdc_resp-reg_C-effctor"/>
</dbReference>
<keyword evidence="7" id="KW-1185">Reference proteome</keyword>
<dbReference type="EMBL" id="JBHSGB010000009">
    <property type="protein sequence ID" value="MFC4655170.1"/>
    <property type="molecule type" value="Genomic_DNA"/>
</dbReference>
<evidence type="ECO:0000256" key="2">
    <source>
        <dbReference type="ARBA" id="ARBA00023125"/>
    </source>
</evidence>
<gene>
    <name evidence="6" type="ORF">ACFO3I_09110</name>
</gene>
<dbReference type="Gene3D" id="2.120.10.30">
    <property type="entry name" value="TolB, C-terminal domain"/>
    <property type="match status" value="2"/>
</dbReference>
<feature type="transmembrane region" description="Helical" evidence="4">
    <location>
        <begin position="133"/>
        <end position="153"/>
    </location>
</feature>
<keyword evidence="4" id="KW-1133">Transmembrane helix</keyword>
<proteinExistence type="inferred from homology"/>
<dbReference type="InterPro" id="IPR011042">
    <property type="entry name" value="6-blade_b-propeller_TolB-like"/>
</dbReference>
<organism evidence="6 7">
    <name type="scientific">Rheinheimera marina</name>
    <dbReference type="NCBI Taxonomy" id="1774958"/>
    <lineage>
        <taxon>Bacteria</taxon>
        <taxon>Pseudomonadati</taxon>
        <taxon>Pseudomonadota</taxon>
        <taxon>Gammaproteobacteria</taxon>
        <taxon>Chromatiales</taxon>
        <taxon>Chromatiaceae</taxon>
        <taxon>Rheinheimera</taxon>
    </lineage>
</organism>
<accession>A0ABV9JLN2</accession>
<keyword evidence="4" id="KW-0472">Membrane</keyword>
<protein>
    <submittedName>
        <fullName evidence="6">Winged helix-turn-helix domain-containing protein</fullName>
    </submittedName>
</protein>
<dbReference type="PANTHER" id="PTHR36842:SF1">
    <property type="entry name" value="PROTEIN TOLB"/>
    <property type="match status" value="1"/>
</dbReference>
<dbReference type="InterPro" id="IPR036388">
    <property type="entry name" value="WH-like_DNA-bd_sf"/>
</dbReference>
<dbReference type="Pfam" id="PF07676">
    <property type="entry name" value="PD40"/>
    <property type="match status" value="3"/>
</dbReference>
<evidence type="ECO:0000313" key="7">
    <source>
        <dbReference type="Proteomes" id="UP001595962"/>
    </source>
</evidence>
<dbReference type="SUPFAM" id="SSF46894">
    <property type="entry name" value="C-terminal effector domain of the bipartite response regulators"/>
    <property type="match status" value="1"/>
</dbReference>
<comment type="similarity">
    <text evidence="1">Belongs to the TolB family.</text>
</comment>
<dbReference type="Pfam" id="PF00486">
    <property type="entry name" value="Trans_reg_C"/>
    <property type="match status" value="1"/>
</dbReference>
<keyword evidence="4" id="KW-0812">Transmembrane</keyword>
<evidence type="ECO:0000313" key="6">
    <source>
        <dbReference type="EMBL" id="MFC4655170.1"/>
    </source>
</evidence>
<dbReference type="CDD" id="cd00383">
    <property type="entry name" value="trans_reg_C"/>
    <property type="match status" value="1"/>
</dbReference>
<dbReference type="Gene3D" id="1.10.10.10">
    <property type="entry name" value="Winged helix-like DNA-binding domain superfamily/Winged helix DNA-binding domain"/>
    <property type="match status" value="1"/>
</dbReference>